<feature type="region of interest" description="Disordered" evidence="2">
    <location>
        <begin position="669"/>
        <end position="693"/>
    </location>
</feature>
<dbReference type="EMBL" id="JAHQCS010000073">
    <property type="protein sequence ID" value="MBU9711439.1"/>
    <property type="molecule type" value="Genomic_DNA"/>
</dbReference>
<dbReference type="InterPro" id="IPR001460">
    <property type="entry name" value="PCN-bd_Tpept"/>
</dbReference>
<feature type="domain" description="Penicillin-binding protein transpeptidase" evidence="4">
    <location>
        <begin position="339"/>
        <end position="660"/>
    </location>
</feature>
<feature type="compositionally biased region" description="Acidic residues" evidence="2">
    <location>
        <begin position="677"/>
        <end position="693"/>
    </location>
</feature>
<evidence type="ECO:0000259" key="5">
    <source>
        <dbReference type="Pfam" id="PF03717"/>
    </source>
</evidence>
<protein>
    <submittedName>
        <fullName evidence="6">Penicillin-binding protein 2</fullName>
    </submittedName>
</protein>
<keyword evidence="3" id="KW-0812">Transmembrane</keyword>
<dbReference type="Pfam" id="PF03717">
    <property type="entry name" value="PBP_dimer"/>
    <property type="match status" value="1"/>
</dbReference>
<comment type="caution">
    <text evidence="6">The sequence shown here is derived from an EMBL/GenBank/DDBJ whole genome shotgun (WGS) entry which is preliminary data.</text>
</comment>
<dbReference type="InterPro" id="IPR050515">
    <property type="entry name" value="Beta-lactam/transpept"/>
</dbReference>
<dbReference type="RefSeq" id="WP_217065325.1">
    <property type="nucleotide sequence ID" value="NZ_JAHQCS010000073.1"/>
</dbReference>
<name>A0ABS6JCP3_9BACI</name>
<accession>A0ABS6JCP3</accession>
<evidence type="ECO:0000256" key="3">
    <source>
        <dbReference type="SAM" id="Phobius"/>
    </source>
</evidence>
<gene>
    <name evidence="6" type="ORF">KS419_06810</name>
</gene>
<evidence type="ECO:0000313" key="6">
    <source>
        <dbReference type="EMBL" id="MBU9711439.1"/>
    </source>
</evidence>
<keyword evidence="7" id="KW-1185">Reference proteome</keyword>
<feature type="domain" description="Penicillin-binding protein dimerisation" evidence="5">
    <location>
        <begin position="58"/>
        <end position="291"/>
    </location>
</feature>
<sequence>MQEKKVKKTHIPVRLNILFFVVFMLFSSLILRLGVVQIVQGTEFEEQLDQEVSISAPIEAPRGLLYDRYGNILVDNELLFTVTYTNRNMLPAEMLRVAQELNRFITVESPRTLNERELKDFWSVLYPEEFEAKLTVDEAKDLEIEDSEVHQVRIDRVTDEDLEQITHSGKNMEVFSIWREFTLGYYHLPHKVKRGISYEESAHILENLDNLPGIDIIRDSVRVYTYEDSLRGIIGQTGSIPREEIDFYLANGYERNEEVGTSYLEQQYESVLKGRKGRIDNFMDGSGNFTRAAEYHIGSRGNDLVLTYDMDLQHQVQEILQTRVDTARPAFIGNPDAHVVMMEPNTGEILAMYSYHSDTSSGRDREIRPFTQAYEMGSSIKGATVLAGYDTGVMPPGTTILDRSINLPGAQPISSHSTLGYINDVSALEQSSNIYMVYVAMRLVGYVPGVSGTNWGNFYRGYDVLRDYYAQFGLGIETGIDLPNEFKGISGGNSPQPGNLLFLTFGQFDTYTPLQLAQYISTIANDGYRIAPRVVKEIREPGETSDVLGPISQQMVPKVLNKLDVDESLIQRVKDGFRRVVYGNRGTARGYFQGSEYTVAGKTGTAQVRWQGREANNQTFVGFAPYENPEIAIAVVVPNISKSDTRGRGLANTISEDILEAYFTLKHNRQNPGNVLDDQDEEDEEDEGDADDE</sequence>
<dbReference type="Pfam" id="PF00905">
    <property type="entry name" value="Transpeptidase"/>
    <property type="match status" value="1"/>
</dbReference>
<dbReference type="PANTHER" id="PTHR30627:SF2">
    <property type="entry name" value="PEPTIDOGLYCAN D,D-TRANSPEPTIDASE MRDA"/>
    <property type="match status" value="1"/>
</dbReference>
<feature type="transmembrane region" description="Helical" evidence="3">
    <location>
        <begin position="12"/>
        <end position="35"/>
    </location>
</feature>
<keyword evidence="3" id="KW-1133">Transmembrane helix</keyword>
<comment type="similarity">
    <text evidence="1">Belongs to the transpeptidase family.</text>
</comment>
<evidence type="ECO:0000256" key="2">
    <source>
        <dbReference type="SAM" id="MobiDB-lite"/>
    </source>
</evidence>
<dbReference type="Proteomes" id="UP000784880">
    <property type="component" value="Unassembled WGS sequence"/>
</dbReference>
<dbReference type="InterPro" id="IPR005311">
    <property type="entry name" value="PBP_dimer"/>
</dbReference>
<evidence type="ECO:0000256" key="1">
    <source>
        <dbReference type="ARBA" id="ARBA00007171"/>
    </source>
</evidence>
<dbReference type="PANTHER" id="PTHR30627">
    <property type="entry name" value="PEPTIDOGLYCAN D,D-TRANSPEPTIDASE"/>
    <property type="match status" value="1"/>
</dbReference>
<organism evidence="6 7">
    <name type="scientific">Evansella tamaricis</name>
    <dbReference type="NCBI Taxonomy" id="2069301"/>
    <lineage>
        <taxon>Bacteria</taxon>
        <taxon>Bacillati</taxon>
        <taxon>Bacillota</taxon>
        <taxon>Bacilli</taxon>
        <taxon>Bacillales</taxon>
        <taxon>Bacillaceae</taxon>
        <taxon>Evansella</taxon>
    </lineage>
</organism>
<evidence type="ECO:0000259" key="4">
    <source>
        <dbReference type="Pfam" id="PF00905"/>
    </source>
</evidence>
<reference evidence="6 7" key="1">
    <citation type="submission" date="2021-06" db="EMBL/GenBank/DDBJ databases">
        <title>Bacillus sp. RD4P76, an endophyte from a halophyte.</title>
        <authorList>
            <person name="Sun J.-Q."/>
        </authorList>
    </citation>
    <scope>NUCLEOTIDE SEQUENCE [LARGE SCALE GENOMIC DNA]</scope>
    <source>
        <strain evidence="6 7">CGMCC 1.15917</strain>
    </source>
</reference>
<proteinExistence type="inferred from homology"/>
<keyword evidence="3" id="KW-0472">Membrane</keyword>
<evidence type="ECO:0000313" key="7">
    <source>
        <dbReference type="Proteomes" id="UP000784880"/>
    </source>
</evidence>